<evidence type="ECO:0000313" key="5">
    <source>
        <dbReference type="EMBL" id="CAL4916542.1"/>
    </source>
</evidence>
<dbReference type="InterPro" id="IPR015421">
    <property type="entry name" value="PyrdxlP-dep_Trfase_major"/>
</dbReference>
<feature type="region of interest" description="Disordered" evidence="4">
    <location>
        <begin position="1"/>
        <end position="32"/>
    </location>
</feature>
<keyword evidence="2 3" id="KW-0663">Pyridoxal phosphate</keyword>
<evidence type="ECO:0000256" key="2">
    <source>
        <dbReference type="ARBA" id="ARBA00022898"/>
    </source>
</evidence>
<reference evidence="5" key="1">
    <citation type="submission" date="2024-10" db="EMBL/GenBank/DDBJ databases">
        <authorList>
            <person name="Ryan C."/>
        </authorList>
    </citation>
    <scope>NUCLEOTIDE SEQUENCE [LARGE SCALE GENOMIC DNA]</scope>
</reference>
<evidence type="ECO:0000256" key="4">
    <source>
        <dbReference type="SAM" id="MobiDB-lite"/>
    </source>
</evidence>
<dbReference type="Proteomes" id="UP001497457">
    <property type="component" value="Chromosome 13rd"/>
</dbReference>
<dbReference type="Pfam" id="PF01053">
    <property type="entry name" value="Cys_Met_Meta_PP"/>
    <property type="match status" value="3"/>
</dbReference>
<feature type="compositionally biased region" description="Basic residues" evidence="4">
    <location>
        <begin position="16"/>
        <end position="28"/>
    </location>
</feature>
<keyword evidence="6" id="KW-1185">Reference proteome</keyword>
<evidence type="ECO:0008006" key="7">
    <source>
        <dbReference type="Google" id="ProtNLM"/>
    </source>
</evidence>
<evidence type="ECO:0000256" key="1">
    <source>
        <dbReference type="ARBA" id="ARBA00001933"/>
    </source>
</evidence>
<dbReference type="Gene3D" id="3.40.640.10">
    <property type="entry name" value="Type I PLP-dependent aspartate aminotransferase-like (Major domain)"/>
    <property type="match status" value="2"/>
</dbReference>
<dbReference type="InterPro" id="IPR044639">
    <property type="entry name" value="CGS1/2"/>
</dbReference>
<name>A0ABC8WXL4_9POAL</name>
<gene>
    <name evidence="5" type="ORF">URODEC1_LOCUS18062</name>
</gene>
<evidence type="ECO:0000256" key="3">
    <source>
        <dbReference type="RuleBase" id="RU362118"/>
    </source>
</evidence>
<dbReference type="PANTHER" id="PTHR43379">
    <property type="entry name" value="CYSTATHIONINE GAMMA-SYNTHASE"/>
    <property type="match status" value="1"/>
</dbReference>
<comment type="cofactor">
    <cofactor evidence="1 3">
        <name>pyridoxal 5'-phosphate</name>
        <dbReference type="ChEBI" id="CHEBI:597326"/>
    </cofactor>
</comment>
<protein>
    <recommendedName>
        <fullName evidence="7">Cystathionine gamma-synthase</fullName>
    </recommendedName>
</protein>
<dbReference type="EMBL" id="OZ075123">
    <property type="protein sequence ID" value="CAL4916542.1"/>
    <property type="molecule type" value="Genomic_DNA"/>
</dbReference>
<dbReference type="SUPFAM" id="SSF53383">
    <property type="entry name" value="PLP-dependent transferases"/>
    <property type="match status" value="2"/>
</dbReference>
<dbReference type="AlphaFoldDB" id="A0ABC8WXL4"/>
<comment type="similarity">
    <text evidence="3">Belongs to the trans-sulfuration enzymes family.</text>
</comment>
<dbReference type="InterPro" id="IPR015424">
    <property type="entry name" value="PyrdxlP-dep_Trfase"/>
</dbReference>
<accession>A0ABC8WXL4</accession>
<evidence type="ECO:0000313" key="6">
    <source>
        <dbReference type="Proteomes" id="UP001497457"/>
    </source>
</evidence>
<organism evidence="5 6">
    <name type="scientific">Urochloa decumbens</name>
    <dbReference type="NCBI Taxonomy" id="240449"/>
    <lineage>
        <taxon>Eukaryota</taxon>
        <taxon>Viridiplantae</taxon>
        <taxon>Streptophyta</taxon>
        <taxon>Embryophyta</taxon>
        <taxon>Tracheophyta</taxon>
        <taxon>Spermatophyta</taxon>
        <taxon>Magnoliopsida</taxon>
        <taxon>Liliopsida</taxon>
        <taxon>Poales</taxon>
        <taxon>Poaceae</taxon>
        <taxon>PACMAD clade</taxon>
        <taxon>Panicoideae</taxon>
        <taxon>Panicodae</taxon>
        <taxon>Paniceae</taxon>
        <taxon>Melinidinae</taxon>
        <taxon>Urochloa</taxon>
    </lineage>
</organism>
<proteinExistence type="inferred from homology"/>
<dbReference type="InterPro" id="IPR000277">
    <property type="entry name" value="Cys/Met-Metab_PyrdxlP-dep_enz"/>
</dbReference>
<dbReference type="PANTHER" id="PTHR43379:SF3">
    <property type="entry name" value="CYS_MET METABOLISM PLP-DEPENDENT ENZYME FAMILY PROTEIN"/>
    <property type="match status" value="1"/>
</dbReference>
<sequence>MARSSSSHAKTFLPRQQRRHLRPRRSPKKRVDATVLCPGALQNLSGAQPEHLPPGMDLPRHAGDKTLAVHAGEKLGRCWGTDTDSIVTPVVGGATHWFKNSEDLIAFKEGRRHSHEYGRYSNPTVKVLEDKISSLEKAEATLVTSSGMNAIVVTLLALVPPGSHVVTTTDCYSEARAFVRDRLGKMGIKSTFIDLDDMEKLKAVLETNDVSLFYADSPTNPFLKCLDISVVVELCHHLSGAQPEHAAAKTLAVHAGEKLGRCWGTDTDSIGTPVVGGTTHWFKNSEDLIAFKEGRRHSHEYGRYSNPTVKVLEDKISSLERAEATLVISSGMNAIVVTLLALVPPGSHVVTTTDCYSEARAFVRDRLGKMGIKSTFIDLDDMEKLKAVLETNDVSLFYADSPTNPFLKCLDISVVVELCHRRGALVCIDSTMASPINQKPLTLGANIVLHSAINSPWHQVARVQMDGYGGVISFETKSDLCGTMRFIDALEIPFIATSLGGCESLVQQPAVMSFWGQTDEEKSRNGIKDNLVRFSLGIEKFEDLRDDILQALEKI</sequence>